<proteinExistence type="predicted"/>
<dbReference type="EMBL" id="HBUE01014979">
    <property type="protein sequence ID" value="CAG6450121.1"/>
    <property type="molecule type" value="Transcribed_RNA"/>
</dbReference>
<accession>A0A8D8A4C7</accession>
<organism evidence="2">
    <name type="scientific">Culex pipiens</name>
    <name type="common">House mosquito</name>
    <dbReference type="NCBI Taxonomy" id="7175"/>
    <lineage>
        <taxon>Eukaryota</taxon>
        <taxon>Metazoa</taxon>
        <taxon>Ecdysozoa</taxon>
        <taxon>Arthropoda</taxon>
        <taxon>Hexapoda</taxon>
        <taxon>Insecta</taxon>
        <taxon>Pterygota</taxon>
        <taxon>Neoptera</taxon>
        <taxon>Endopterygota</taxon>
        <taxon>Diptera</taxon>
        <taxon>Nematocera</taxon>
        <taxon>Culicoidea</taxon>
        <taxon>Culicidae</taxon>
        <taxon>Culicinae</taxon>
        <taxon>Culicini</taxon>
        <taxon>Culex</taxon>
        <taxon>Culex</taxon>
    </lineage>
</organism>
<dbReference type="AlphaFoldDB" id="A0A8D8A4C7"/>
<name>A0A8D8A4C7_CULPI</name>
<protein>
    <submittedName>
        <fullName evidence="2">(northern house mosquito) hypothetical protein</fullName>
    </submittedName>
</protein>
<sequence length="120" mass="13641">MPWLTSSATPFSDSARNSCPPTRFTTDRIGHSSVPQWARSMIGIWLVDSRVSIFSSLPGLPPPPPPLPLLSMFAHLDSMVLLCFKRRFWDFFLLQRSVSSEERNFFSLSLFSTCLLWSSL</sequence>
<feature type="region of interest" description="Disordered" evidence="1">
    <location>
        <begin position="1"/>
        <end position="24"/>
    </location>
</feature>
<evidence type="ECO:0000313" key="2">
    <source>
        <dbReference type="EMBL" id="CAG6450121.1"/>
    </source>
</evidence>
<reference evidence="2" key="1">
    <citation type="submission" date="2021-05" db="EMBL/GenBank/DDBJ databases">
        <authorList>
            <person name="Alioto T."/>
            <person name="Alioto T."/>
            <person name="Gomez Garrido J."/>
        </authorList>
    </citation>
    <scope>NUCLEOTIDE SEQUENCE</scope>
</reference>
<evidence type="ECO:0000256" key="1">
    <source>
        <dbReference type="SAM" id="MobiDB-lite"/>
    </source>
</evidence>